<dbReference type="Gene3D" id="2.60.40.1930">
    <property type="match status" value="4"/>
</dbReference>
<dbReference type="InterPro" id="IPR000020">
    <property type="entry name" value="Anaphylatoxin/fibulin"/>
</dbReference>
<dbReference type="SMART" id="SM00104">
    <property type="entry name" value="ANATO"/>
    <property type="match status" value="1"/>
</dbReference>
<dbReference type="Pfam" id="PF07678">
    <property type="entry name" value="TED_complement"/>
    <property type="match status" value="2"/>
</dbReference>
<sequence>RGSAVCLSPLAKWEFLVTAPSVFHLGVRERVSVQLLSDLQQPVSLYLEHETSGMLMSNKASCQMAQRGETGFVELEVHYLSLLPKASPRYLMLVCEIRPGQRDMVRVLVSEHRGYIFIQTDQPVYSPTQSVNYRIFTLDHAMRPHEEFISFAVLMLMSLRPGIWKIVAHYLGDEKNAANREFRVQKFVMPSFDVSVVPEESYFLETLKEFNFTIYASYSYGKKVKGAFHCRFGVRDEAAKETEKPSTAFIRGLQKTGSVSGGRAEILILTSQLKHLLAERGANLTQLALDRVQLHIAVSVTDSASGELQEAELFLPMVSRRFSVDLSRTRSHFIPGVPLRVSVLVRLPNGSPAANIPVRSDVPRSSDLTRSGFTDQEGALHSTFNNIPVGDQPVTITVTVDDGVYEKIVYPSMSQSKSYLYMDVSPGVVSLRESVSIDFTVIGGKPRDGRIYYLVSLRWYKVKSVARSSILVGSDLIPSFRVIGYYYNQAGDIIADSLWVDVKDVCEGKSQHTPGSKANLDIELEGQKAKVALLAVDKAIYALNAQNKLTPKQVFASMESYDLGCSYGGGWDTADVFNDAGLSFISHPKAATSRMRKGFGCESGFRRQKRSLDLQQFMMSKVLSYESAELQRCCQDGFTLIPMKRTCEERASRVSQTGGGAACATAFLDCCREGNAQRKRMRAQRTHGRSELRPVWLSSIYPSIHPSIHPSLYLFICLFICIIIARQHFQIDGLFPNSTIPESPTNIFARIEGEVFGQSTALPLLSPAGVQALLTAPMGCAEQTMIRMTPTALALRYLDHSQGWVELPPGSRDVALSHVENGYSRILIFRKSDGSYGAWTSHPSSNWLTALVVKVMSLVVDRQLEGRGEKGREEIGISQDEIQKSVEYLISKQDGDGSFKDPNPVIHREMQVMISNGQVAHLKCRYRSELQQRPLLVIGTSSFKQQRECICNSACLTSRCTLTLDECRVWHSKSDTRLQNEERHRQVPPPEAITVETTGYALLAALANKDLEWADSAACWLSKQENYGGGFRSTQDTIVALEALSELAISRPPQAPSKMEAKFSVSGRSQTEKLTLEKKGDRVQVELKRLLGATINAELTGNGKAKLKVVKAYHVLEPVESCELLSIKVTMEGKVQYTEYSDVEDGNGDRRDEGIPRSEIDWFDARSRRRRDTEQSDQNAVVYSVCVSHHPSRNLSGMAVADITLLSGFQAQREDLDKSFCLRGQKALLDFVVAVCSSDGDISVGAGSVRVFAKRRHCKGQLDLDQIYLIMGQDGGTKDTNGEMQYLLDSSTWVEKLPEESKCKASANRIFCRDLDNFLVEYQTNGCTQ</sequence>
<keyword evidence="6" id="KW-1185">Reference proteome</keyword>
<name>A0A3B3SW33_9TELE</name>
<keyword evidence="3" id="KW-1015">Disulfide bond</keyword>
<reference evidence="5" key="1">
    <citation type="submission" date="2025-08" db="UniProtKB">
        <authorList>
            <consortium name="Ensembl"/>
        </authorList>
    </citation>
    <scope>IDENTIFICATION</scope>
</reference>
<evidence type="ECO:0000256" key="2">
    <source>
        <dbReference type="ARBA" id="ARBA00022525"/>
    </source>
</evidence>
<dbReference type="PROSITE" id="PS00477">
    <property type="entry name" value="ALPHA_2_MACROGLOBULIN"/>
    <property type="match status" value="1"/>
</dbReference>
<dbReference type="Pfam" id="PF07703">
    <property type="entry name" value="A2M_BRD"/>
    <property type="match status" value="1"/>
</dbReference>
<evidence type="ECO:0000259" key="4">
    <source>
        <dbReference type="PROSITE" id="PS01178"/>
    </source>
</evidence>
<dbReference type="InterPro" id="IPR036595">
    <property type="entry name" value="A-macroglobulin_rcpt-bd_sf"/>
</dbReference>
<dbReference type="PANTHER" id="PTHR11412">
    <property type="entry name" value="MACROGLOBULIN / COMPLEMENT"/>
    <property type="match status" value="1"/>
</dbReference>
<dbReference type="InterPro" id="IPR018933">
    <property type="entry name" value="Netrin_module_non-TIMP"/>
</dbReference>
<dbReference type="Pfam" id="PF01821">
    <property type="entry name" value="ANATO"/>
    <property type="match status" value="1"/>
</dbReference>
<dbReference type="GeneTree" id="ENSGT00940000155739"/>
<dbReference type="Gene3D" id="1.50.10.20">
    <property type="match status" value="2"/>
</dbReference>
<dbReference type="Gene3D" id="6.20.50.160">
    <property type="match status" value="1"/>
</dbReference>
<dbReference type="InterPro" id="IPR011625">
    <property type="entry name" value="A2M_N_BRD"/>
</dbReference>
<dbReference type="Gene3D" id="2.60.120.1540">
    <property type="match status" value="1"/>
</dbReference>
<dbReference type="SUPFAM" id="SSF47686">
    <property type="entry name" value="Anaphylotoxins (complement system)"/>
    <property type="match status" value="1"/>
</dbReference>
<dbReference type="Pfam" id="PF17791">
    <property type="entry name" value="MG3"/>
    <property type="match status" value="1"/>
</dbReference>
<dbReference type="Gene3D" id="2.60.40.1940">
    <property type="match status" value="1"/>
</dbReference>
<feature type="domain" description="Anaphylatoxin-like" evidence="4">
    <location>
        <begin position="633"/>
        <end position="671"/>
    </location>
</feature>
<dbReference type="Pfam" id="PF01759">
    <property type="entry name" value="NTR"/>
    <property type="match status" value="1"/>
</dbReference>
<dbReference type="InterPro" id="IPR019742">
    <property type="entry name" value="MacrogloblnA2_CS"/>
</dbReference>
<dbReference type="GO" id="GO:0005615">
    <property type="term" value="C:extracellular space"/>
    <property type="evidence" value="ECO:0007669"/>
    <property type="project" value="InterPro"/>
</dbReference>
<dbReference type="InterPro" id="IPR008993">
    <property type="entry name" value="TIMP-like_OB-fold"/>
</dbReference>
<dbReference type="CDD" id="cd02896">
    <property type="entry name" value="complement_C3_C4_C5"/>
    <property type="match status" value="1"/>
</dbReference>
<dbReference type="Gene3D" id="2.40.50.120">
    <property type="match status" value="1"/>
</dbReference>
<dbReference type="InterPro" id="IPR040839">
    <property type="entry name" value="MG4"/>
</dbReference>
<dbReference type="InterPro" id="IPR041555">
    <property type="entry name" value="MG3"/>
</dbReference>
<evidence type="ECO:0000256" key="3">
    <source>
        <dbReference type="ARBA" id="ARBA00023157"/>
    </source>
</evidence>
<dbReference type="PROSITE" id="PS01178">
    <property type="entry name" value="ANAPHYLATOXIN_2"/>
    <property type="match status" value="1"/>
</dbReference>
<dbReference type="SUPFAM" id="SSF48239">
    <property type="entry name" value="Terpenoid cyclases/Protein prenyltransferases"/>
    <property type="match status" value="1"/>
</dbReference>
<dbReference type="InterPro" id="IPR050473">
    <property type="entry name" value="A2M/Complement_sys"/>
</dbReference>
<dbReference type="SUPFAM" id="SSF49410">
    <property type="entry name" value="Alpha-macroglobulin receptor domain"/>
    <property type="match status" value="1"/>
</dbReference>
<dbReference type="Ensembl" id="ENSPKIT00000015250.1">
    <property type="protein sequence ID" value="ENSPKIP00000034341.1"/>
    <property type="gene ID" value="ENSPKIG00000013465.1"/>
</dbReference>
<comment type="subcellular location">
    <subcellularLocation>
        <location evidence="1">Secreted</location>
    </subcellularLocation>
</comment>
<dbReference type="Pfam" id="PF17789">
    <property type="entry name" value="MG4"/>
    <property type="match status" value="1"/>
</dbReference>
<evidence type="ECO:0000256" key="1">
    <source>
        <dbReference type="ARBA" id="ARBA00004613"/>
    </source>
</evidence>
<dbReference type="Proteomes" id="UP000261540">
    <property type="component" value="Unplaced"/>
</dbReference>
<dbReference type="InterPro" id="IPR018081">
    <property type="entry name" value="Anaphylatoxin_comp_syst"/>
</dbReference>
<dbReference type="Gene3D" id="2.60.40.690">
    <property type="entry name" value="Alpha-macroglobulin, receptor-binding domain"/>
    <property type="match status" value="1"/>
</dbReference>
<evidence type="ECO:0000313" key="5">
    <source>
        <dbReference type="Ensembl" id="ENSPKIP00000034341.1"/>
    </source>
</evidence>
<dbReference type="SMART" id="SM01359">
    <property type="entry name" value="A2M_N_2"/>
    <property type="match status" value="1"/>
</dbReference>
<evidence type="ECO:0000313" key="6">
    <source>
        <dbReference type="Proteomes" id="UP000261540"/>
    </source>
</evidence>
<dbReference type="SMART" id="SM00643">
    <property type="entry name" value="C345C"/>
    <property type="match status" value="1"/>
</dbReference>
<dbReference type="InterPro" id="IPR008930">
    <property type="entry name" value="Terpenoid_cyclase/PrenylTrfase"/>
</dbReference>
<accession>A0A3B3SW33</accession>
<dbReference type="PANTHER" id="PTHR11412:SF144">
    <property type="entry name" value="COMPLEMENT C4-B"/>
    <property type="match status" value="1"/>
</dbReference>
<dbReference type="InterPro" id="IPR011626">
    <property type="entry name" value="Alpha-macroglobulin_TED"/>
</dbReference>
<dbReference type="CDD" id="cd00017">
    <property type="entry name" value="ANATO"/>
    <property type="match status" value="1"/>
</dbReference>
<reference evidence="5" key="2">
    <citation type="submission" date="2025-09" db="UniProtKB">
        <authorList>
            <consortium name="Ensembl"/>
        </authorList>
    </citation>
    <scope>IDENTIFICATION</scope>
</reference>
<proteinExistence type="predicted"/>
<keyword evidence="2" id="KW-0964">Secreted</keyword>
<organism evidence="5 6">
    <name type="scientific">Paramormyrops kingsleyae</name>
    <dbReference type="NCBI Taxonomy" id="1676925"/>
    <lineage>
        <taxon>Eukaryota</taxon>
        <taxon>Metazoa</taxon>
        <taxon>Chordata</taxon>
        <taxon>Craniata</taxon>
        <taxon>Vertebrata</taxon>
        <taxon>Euteleostomi</taxon>
        <taxon>Actinopterygii</taxon>
        <taxon>Neopterygii</taxon>
        <taxon>Teleostei</taxon>
        <taxon>Osteoglossocephala</taxon>
        <taxon>Osteoglossomorpha</taxon>
        <taxon>Osteoglossiformes</taxon>
        <taxon>Mormyridae</taxon>
        <taxon>Paramormyrops</taxon>
    </lineage>
</organism>
<protein>
    <submittedName>
        <fullName evidence="5">Complement C4B (Chido/Rodgers blood group)</fullName>
    </submittedName>
</protein>
<dbReference type="SMART" id="SM01419">
    <property type="entry name" value="Thiol-ester_cl"/>
    <property type="match status" value="1"/>
</dbReference>
<dbReference type="Gene3D" id="2.60.40.10">
    <property type="entry name" value="Immunoglobulins"/>
    <property type="match status" value="1"/>
</dbReference>
<dbReference type="InterPro" id="IPR047565">
    <property type="entry name" value="Alpha-macroglob_thiol-ester_cl"/>
</dbReference>
<dbReference type="GO" id="GO:0006956">
    <property type="term" value="P:complement activation"/>
    <property type="evidence" value="ECO:0007669"/>
    <property type="project" value="TreeGrafter"/>
</dbReference>
<dbReference type="SUPFAM" id="SSF50242">
    <property type="entry name" value="TIMP-like"/>
    <property type="match status" value="1"/>
</dbReference>
<dbReference type="Gene3D" id="1.20.91.20">
    <property type="entry name" value="Anaphylotoxins (complement system)"/>
    <property type="match status" value="1"/>
</dbReference>
<dbReference type="InterPro" id="IPR013783">
    <property type="entry name" value="Ig-like_fold"/>
</dbReference>
<dbReference type="STRING" id="1676925.ENSPKIP00000034341"/>